<dbReference type="Gene3D" id="3.40.50.10330">
    <property type="entry name" value="Probable inorganic polyphosphate/atp-NAD kinase, domain 1"/>
    <property type="match status" value="1"/>
</dbReference>
<dbReference type="PANTHER" id="PTHR11255:SF43">
    <property type="entry name" value="DIACYLGLYCEROL KINASE ZETA"/>
    <property type="match status" value="1"/>
</dbReference>
<dbReference type="Pfam" id="PF00781">
    <property type="entry name" value="DAGK_cat"/>
    <property type="match status" value="1"/>
</dbReference>
<dbReference type="InterPro" id="IPR001206">
    <property type="entry name" value="Diacylglycerol_kinase_cat_dom"/>
</dbReference>
<dbReference type="InterPro" id="IPR017438">
    <property type="entry name" value="ATP-NAD_kinase_N"/>
</dbReference>
<name>A0ABV0QED3_9TELE</name>
<gene>
    <name evidence="2" type="ORF">XENOCAPTIV_024925</name>
</gene>
<feature type="domain" description="DAGKc" evidence="1">
    <location>
        <begin position="95"/>
        <end position="213"/>
    </location>
</feature>
<dbReference type="Proteomes" id="UP001434883">
    <property type="component" value="Unassembled WGS sequence"/>
</dbReference>
<reference evidence="2 3" key="1">
    <citation type="submission" date="2021-06" db="EMBL/GenBank/DDBJ databases">
        <authorList>
            <person name="Palmer J.M."/>
        </authorList>
    </citation>
    <scope>NUCLEOTIDE SEQUENCE [LARGE SCALE GENOMIC DNA]</scope>
    <source>
        <strain evidence="2 3">XC_2019</strain>
        <tissue evidence="2">Muscle</tissue>
    </source>
</reference>
<dbReference type="PROSITE" id="PS50146">
    <property type="entry name" value="DAGK"/>
    <property type="match status" value="1"/>
</dbReference>
<dbReference type="EMBL" id="JAHRIN010008995">
    <property type="protein sequence ID" value="MEQ2194179.1"/>
    <property type="molecule type" value="Genomic_DNA"/>
</dbReference>
<dbReference type="SMART" id="SM00046">
    <property type="entry name" value="DAGKc"/>
    <property type="match status" value="1"/>
</dbReference>
<dbReference type="InterPro" id="IPR016064">
    <property type="entry name" value="NAD/diacylglycerol_kinase_sf"/>
</dbReference>
<evidence type="ECO:0000313" key="3">
    <source>
        <dbReference type="Proteomes" id="UP001434883"/>
    </source>
</evidence>
<dbReference type="SUPFAM" id="SSF111331">
    <property type="entry name" value="NAD kinase/diacylglycerol kinase-like"/>
    <property type="match status" value="1"/>
</dbReference>
<feature type="non-terminal residue" evidence="2">
    <location>
        <position position="1"/>
    </location>
</feature>
<protein>
    <recommendedName>
        <fullName evidence="1">DAGKc domain-containing protein</fullName>
    </recommendedName>
</protein>
<evidence type="ECO:0000313" key="2">
    <source>
        <dbReference type="EMBL" id="MEQ2194179.1"/>
    </source>
</evidence>
<accession>A0ABV0QED3</accession>
<proteinExistence type="predicted"/>
<keyword evidence="3" id="KW-1185">Reference proteome</keyword>
<evidence type="ECO:0000259" key="1">
    <source>
        <dbReference type="PROSITE" id="PS50146"/>
    </source>
</evidence>
<sequence length="213" mass="23572">ENAQYGEHIWFEASVSGDFCYVGEQFCVAKSLYHNKVSCFMLQQIEECCSLGAHAAVIIPPTWIIRTSLKSSKKKKRTSLKCNKSTKKGAEVQDGRWKPFLVKPLPSQLMKPLLVFGAKIIQSFMWYLNPRQVFDLTKGGPREGLEVYSKVPNLRILACGGDGTVGWILSVLDELKLRPQPPVGILPLGTGNDLARTLNWGGVSPVVSPQLTP</sequence>
<dbReference type="PANTHER" id="PTHR11255">
    <property type="entry name" value="DIACYLGLYCEROL KINASE"/>
    <property type="match status" value="1"/>
</dbReference>
<organism evidence="2 3">
    <name type="scientific">Xenoophorus captivus</name>
    <dbReference type="NCBI Taxonomy" id="1517983"/>
    <lineage>
        <taxon>Eukaryota</taxon>
        <taxon>Metazoa</taxon>
        <taxon>Chordata</taxon>
        <taxon>Craniata</taxon>
        <taxon>Vertebrata</taxon>
        <taxon>Euteleostomi</taxon>
        <taxon>Actinopterygii</taxon>
        <taxon>Neopterygii</taxon>
        <taxon>Teleostei</taxon>
        <taxon>Neoteleostei</taxon>
        <taxon>Acanthomorphata</taxon>
        <taxon>Ovalentaria</taxon>
        <taxon>Atherinomorphae</taxon>
        <taxon>Cyprinodontiformes</taxon>
        <taxon>Goodeidae</taxon>
        <taxon>Xenoophorus</taxon>
    </lineage>
</organism>
<comment type="caution">
    <text evidence="2">The sequence shown here is derived from an EMBL/GenBank/DDBJ whole genome shotgun (WGS) entry which is preliminary data.</text>
</comment>
<dbReference type="InterPro" id="IPR037607">
    <property type="entry name" value="DGK"/>
</dbReference>